<accession>A0ABD0JVE6</accession>
<dbReference type="InterPro" id="IPR036392">
    <property type="entry name" value="PLAT/LH2_dom_sf"/>
</dbReference>
<name>A0ABD0JVE6_9CAEN</name>
<dbReference type="Proteomes" id="UP001519460">
    <property type="component" value="Unassembled WGS sequence"/>
</dbReference>
<evidence type="ECO:0000313" key="3">
    <source>
        <dbReference type="EMBL" id="KAK7478528.1"/>
    </source>
</evidence>
<proteinExistence type="predicted"/>
<evidence type="ECO:0000256" key="1">
    <source>
        <dbReference type="PROSITE-ProRule" id="PRU00152"/>
    </source>
</evidence>
<keyword evidence="4" id="KW-1185">Reference proteome</keyword>
<evidence type="ECO:0000313" key="4">
    <source>
        <dbReference type="Proteomes" id="UP001519460"/>
    </source>
</evidence>
<gene>
    <name evidence="3" type="ORF">BaRGS_00030200</name>
</gene>
<feature type="non-terminal residue" evidence="3">
    <location>
        <position position="1"/>
    </location>
</feature>
<comment type="caution">
    <text evidence="1">Lacks conserved residue(s) required for the propagation of feature annotation.</text>
</comment>
<dbReference type="EMBL" id="JACVVK020000323">
    <property type="protein sequence ID" value="KAK7478528.1"/>
    <property type="molecule type" value="Genomic_DNA"/>
</dbReference>
<dbReference type="Gene3D" id="2.60.60.20">
    <property type="entry name" value="PLAT/LH2 domain"/>
    <property type="match status" value="1"/>
</dbReference>
<dbReference type="SUPFAM" id="SSF49723">
    <property type="entry name" value="Lipase/lipooxygenase domain (PLAT/LH2 domain)"/>
    <property type="match status" value="1"/>
</dbReference>
<feature type="non-terminal residue" evidence="3">
    <location>
        <position position="100"/>
    </location>
</feature>
<feature type="domain" description="PLAT" evidence="2">
    <location>
        <begin position="16"/>
        <end position="100"/>
    </location>
</feature>
<evidence type="ECO:0000259" key="2">
    <source>
        <dbReference type="PROSITE" id="PS50095"/>
    </source>
</evidence>
<reference evidence="3 4" key="1">
    <citation type="journal article" date="2023" name="Sci. Data">
        <title>Genome assembly of the Korean intertidal mud-creeper Batillaria attramentaria.</title>
        <authorList>
            <person name="Patra A.K."/>
            <person name="Ho P.T."/>
            <person name="Jun S."/>
            <person name="Lee S.J."/>
            <person name="Kim Y."/>
            <person name="Won Y.J."/>
        </authorList>
    </citation>
    <scope>NUCLEOTIDE SEQUENCE [LARGE SCALE GENOMIC DNA]</scope>
    <source>
        <strain evidence="3">Wonlab-2016</strain>
    </source>
</reference>
<dbReference type="InterPro" id="IPR001024">
    <property type="entry name" value="PLAT/LH2_dom"/>
</dbReference>
<sequence>SPVLLLTKPEKTLFTHEYIVAVKTSSDSDAGLTPGATVRFHLLGIYGNSRAFFFSSTDFERNILEASGLDIFVIHSKVDLGELQEIHFGLYNTTNQETAT</sequence>
<protein>
    <recommendedName>
        <fullName evidence="2">PLAT domain-containing protein</fullName>
    </recommendedName>
</protein>
<comment type="caution">
    <text evidence="3">The sequence shown here is derived from an EMBL/GenBank/DDBJ whole genome shotgun (WGS) entry which is preliminary data.</text>
</comment>
<dbReference type="PROSITE" id="PS50095">
    <property type="entry name" value="PLAT"/>
    <property type="match status" value="1"/>
</dbReference>
<organism evidence="3 4">
    <name type="scientific">Batillaria attramentaria</name>
    <dbReference type="NCBI Taxonomy" id="370345"/>
    <lineage>
        <taxon>Eukaryota</taxon>
        <taxon>Metazoa</taxon>
        <taxon>Spiralia</taxon>
        <taxon>Lophotrochozoa</taxon>
        <taxon>Mollusca</taxon>
        <taxon>Gastropoda</taxon>
        <taxon>Caenogastropoda</taxon>
        <taxon>Sorbeoconcha</taxon>
        <taxon>Cerithioidea</taxon>
        <taxon>Batillariidae</taxon>
        <taxon>Batillaria</taxon>
    </lineage>
</organism>
<dbReference type="AlphaFoldDB" id="A0ABD0JVE6"/>